<protein>
    <submittedName>
        <fullName evidence="3">Dioxygenase family protein</fullName>
    </submittedName>
</protein>
<dbReference type="eggNOG" id="COG3485">
    <property type="taxonomic scope" value="Bacteria"/>
</dbReference>
<feature type="compositionally biased region" description="Basic and acidic residues" evidence="1">
    <location>
        <begin position="1"/>
        <end position="24"/>
    </location>
</feature>
<dbReference type="Gene3D" id="2.60.130.10">
    <property type="entry name" value="Aromatic compound dioxygenase"/>
    <property type="match status" value="1"/>
</dbReference>
<dbReference type="AlphaFoldDB" id="F4QNF1"/>
<keyword evidence="4" id="KW-1185">Reference proteome</keyword>
<evidence type="ECO:0000313" key="4">
    <source>
        <dbReference type="Proteomes" id="UP000006512"/>
    </source>
</evidence>
<feature type="compositionally biased region" description="Low complexity" evidence="1">
    <location>
        <begin position="65"/>
        <end position="104"/>
    </location>
</feature>
<dbReference type="InterPro" id="IPR000627">
    <property type="entry name" value="Intradiol_dOase_C"/>
</dbReference>
<proteinExistence type="predicted"/>
<keyword evidence="3" id="KW-0560">Oxidoreductase</keyword>
<keyword evidence="3" id="KW-0223">Dioxygenase</keyword>
<dbReference type="PANTHER" id="PTHR34315">
    <property type="match status" value="1"/>
</dbReference>
<name>F4QNF1_9CAUL</name>
<reference evidence="4" key="1">
    <citation type="submission" date="2011-03" db="EMBL/GenBank/DDBJ databases">
        <title>Draft genome sequence of Brevundimonas diminuta.</title>
        <authorList>
            <person name="Brown P.J.B."/>
            <person name="Buechlein A."/>
            <person name="Hemmerich C."/>
            <person name="Brun Y.V."/>
        </authorList>
    </citation>
    <scope>NUCLEOTIDE SEQUENCE [LARGE SCALE GENOMIC DNA]</scope>
    <source>
        <strain evidence="4">C19</strain>
    </source>
</reference>
<dbReference type="RefSeq" id="WP_006273041.1">
    <property type="nucleotide sequence ID" value="NZ_GL883078.1"/>
</dbReference>
<organism evidence="3 4">
    <name type="scientific">Asticcacaulis biprosthecium C19</name>
    <dbReference type="NCBI Taxonomy" id="715226"/>
    <lineage>
        <taxon>Bacteria</taxon>
        <taxon>Pseudomonadati</taxon>
        <taxon>Pseudomonadota</taxon>
        <taxon>Alphaproteobacteria</taxon>
        <taxon>Caulobacterales</taxon>
        <taxon>Caulobacteraceae</taxon>
        <taxon>Asticcacaulis</taxon>
    </lineage>
</organism>
<dbReference type="SUPFAM" id="SSF49482">
    <property type="entry name" value="Aromatic compound dioxygenase"/>
    <property type="match status" value="1"/>
</dbReference>
<sequence>MPNYKQKDYSQQDHDHQGHDHNDESSLDDFIQSALPRRRLLGLLGLTALSGSALAACGGGGSGSGSTTTTVSVSSSSSASTSSSSSSSASSSSSSSASGTCTTLPEETAGPYPGDGSNTLSGSVVNVLNISGIVRSDIRTSVGAYSGTAEGVQLTLTITLVNTNTGCTPLAGYAIYLWHCTRDGNYSLYTVANQNYLRGVLVTDNNGQVTFTTIVPGCYSGRMPHMHVEVYPSLASATSYTNKIKTTQFALERAFCATLYASATGYSASVSNLNNITFATDNVFSDDTAAQLAASTMTPAGTIAAGYAASINLGIAV</sequence>
<evidence type="ECO:0000259" key="2">
    <source>
        <dbReference type="Pfam" id="PF00775"/>
    </source>
</evidence>
<feature type="region of interest" description="Disordered" evidence="1">
    <location>
        <begin position="1"/>
        <end position="30"/>
    </location>
</feature>
<dbReference type="EMBL" id="GL883078">
    <property type="protein sequence ID" value="EGF90859.1"/>
    <property type="molecule type" value="Genomic_DNA"/>
</dbReference>
<feature type="domain" description="Intradiol ring-cleavage dioxygenases" evidence="2">
    <location>
        <begin position="145"/>
        <end position="222"/>
    </location>
</feature>
<dbReference type="Proteomes" id="UP000006512">
    <property type="component" value="Unassembled WGS sequence"/>
</dbReference>
<dbReference type="STRING" id="715226.ABI_22710"/>
<evidence type="ECO:0000313" key="3">
    <source>
        <dbReference type="EMBL" id="EGF90859.1"/>
    </source>
</evidence>
<accession>F4QNF1</accession>
<feature type="region of interest" description="Disordered" evidence="1">
    <location>
        <begin position="59"/>
        <end position="117"/>
    </location>
</feature>
<dbReference type="GO" id="GO:0008199">
    <property type="term" value="F:ferric iron binding"/>
    <property type="evidence" value="ECO:0007669"/>
    <property type="project" value="InterPro"/>
</dbReference>
<gene>
    <name evidence="3" type="ORF">ABI_22710</name>
</gene>
<dbReference type="GO" id="GO:0016702">
    <property type="term" value="F:oxidoreductase activity, acting on single donors with incorporation of molecular oxygen, incorporation of two atoms of oxygen"/>
    <property type="evidence" value="ECO:0007669"/>
    <property type="project" value="InterPro"/>
</dbReference>
<dbReference type="HOGENOM" id="CLU_027719_2_0_5"/>
<dbReference type="InterPro" id="IPR015889">
    <property type="entry name" value="Intradiol_dOase_core"/>
</dbReference>
<dbReference type="Pfam" id="PF00775">
    <property type="entry name" value="Dioxygenase_C"/>
    <property type="match status" value="1"/>
</dbReference>
<dbReference type="PANTHER" id="PTHR34315:SF1">
    <property type="entry name" value="INTRADIOL RING-CLEAVAGE DIOXYGENASES DOMAIN-CONTAINING PROTEIN-RELATED"/>
    <property type="match status" value="1"/>
</dbReference>
<evidence type="ECO:0000256" key="1">
    <source>
        <dbReference type="SAM" id="MobiDB-lite"/>
    </source>
</evidence>